<dbReference type="PANTHER" id="PTHR30250:SF11">
    <property type="entry name" value="O-ANTIGEN TRANSPORTER-RELATED"/>
    <property type="match status" value="1"/>
</dbReference>
<dbReference type="STRING" id="78345.BMERY_1171"/>
<evidence type="ECO:0000256" key="1">
    <source>
        <dbReference type="ARBA" id="ARBA00004651"/>
    </source>
</evidence>
<evidence type="ECO:0000256" key="4">
    <source>
        <dbReference type="ARBA" id="ARBA00022989"/>
    </source>
</evidence>
<keyword evidence="8" id="KW-1185">Reference proteome</keyword>
<dbReference type="InterPro" id="IPR002797">
    <property type="entry name" value="Polysacc_synth"/>
</dbReference>
<evidence type="ECO:0000256" key="2">
    <source>
        <dbReference type="ARBA" id="ARBA00022475"/>
    </source>
</evidence>
<feature type="transmembrane region" description="Helical" evidence="6">
    <location>
        <begin position="46"/>
        <end position="67"/>
    </location>
</feature>
<name>A0A087BKV3_9BIFI</name>
<sequence length="420" mass="46471">MKATNNKSYSRIFKNALFLYALTFSNYLIGLLLLPYLSRVLSVEKFGVIGFATSFCLVFQMVVEYGFQLSTTATISVHRDDKAKMSRTISTMTYTKLLLACGASAVFLACATFVNMLRGHFVIILLFFVDSIAKALLPDAYFRGIERMKDITIRAVFAKSGILVATLLFVKSDDTLITYPVSMIVFDTIALLWAFSLLKRDGLKATGTTMREMLEALKDSFWFFISRISVSINGSLGSIFLGMRYSPESVEMGLYSGATRLSSAGEQMIPPLGDALYPSMVNKKDYRLFYRIVLRGGILWFLACVLVEVLATPLCVLILGGQYASAGGFLRILMVGVFFGYFSFMFGYPALSPIGKATWANAAIMVSTIVNLTACAVLWLAGNITPLTVCVVFSSTNITTFIVRFVAFMKFRNLAEQEAK</sequence>
<dbReference type="AlphaFoldDB" id="A0A087BKV3"/>
<feature type="transmembrane region" description="Helical" evidence="6">
    <location>
        <begin position="332"/>
        <end position="351"/>
    </location>
</feature>
<keyword evidence="4 6" id="KW-1133">Transmembrane helix</keyword>
<evidence type="ECO:0000313" key="7">
    <source>
        <dbReference type="EMBL" id="KFI71653.1"/>
    </source>
</evidence>
<dbReference type="EMBL" id="JGZC01000001">
    <property type="protein sequence ID" value="KFI71653.1"/>
    <property type="molecule type" value="Genomic_DNA"/>
</dbReference>
<feature type="transmembrane region" description="Helical" evidence="6">
    <location>
        <begin position="176"/>
        <end position="198"/>
    </location>
</feature>
<dbReference type="Proteomes" id="UP000029060">
    <property type="component" value="Unassembled WGS sequence"/>
</dbReference>
<gene>
    <name evidence="7" type="ORF">BMERY_1171</name>
</gene>
<evidence type="ECO:0000313" key="8">
    <source>
        <dbReference type="Proteomes" id="UP000029060"/>
    </source>
</evidence>
<feature type="transmembrane region" description="Helical" evidence="6">
    <location>
        <begin position="151"/>
        <end position="170"/>
    </location>
</feature>
<reference evidence="7 8" key="1">
    <citation type="submission" date="2014-03" db="EMBL/GenBank/DDBJ databases">
        <title>Genomics of Bifidobacteria.</title>
        <authorList>
            <person name="Ventura M."/>
            <person name="Milani C."/>
            <person name="Lugli G.A."/>
        </authorList>
    </citation>
    <scope>NUCLEOTIDE SEQUENCE [LARGE SCALE GENOMIC DNA]</scope>
    <source>
        <strain evidence="7 8">LMG 11341</strain>
    </source>
</reference>
<feature type="transmembrane region" description="Helical" evidence="6">
    <location>
        <begin position="387"/>
        <end position="407"/>
    </location>
</feature>
<keyword evidence="2" id="KW-1003">Cell membrane</keyword>
<dbReference type="RefSeq" id="WP_081888359.1">
    <property type="nucleotide sequence ID" value="NZ_JGZC01000001.1"/>
</dbReference>
<dbReference type="eggNOG" id="COG2244">
    <property type="taxonomic scope" value="Bacteria"/>
</dbReference>
<feature type="transmembrane region" description="Helical" evidence="6">
    <location>
        <begin position="298"/>
        <end position="320"/>
    </location>
</feature>
<dbReference type="InterPro" id="IPR050833">
    <property type="entry name" value="Poly_Biosynth_Transport"/>
</dbReference>
<comment type="subcellular location">
    <subcellularLocation>
        <location evidence="1">Cell membrane</location>
        <topology evidence="1">Multi-pass membrane protein</topology>
    </subcellularLocation>
</comment>
<feature type="transmembrane region" description="Helical" evidence="6">
    <location>
        <begin position="94"/>
        <end position="114"/>
    </location>
</feature>
<evidence type="ECO:0000256" key="3">
    <source>
        <dbReference type="ARBA" id="ARBA00022692"/>
    </source>
</evidence>
<dbReference type="PANTHER" id="PTHR30250">
    <property type="entry name" value="PST FAMILY PREDICTED COLANIC ACID TRANSPORTER"/>
    <property type="match status" value="1"/>
</dbReference>
<dbReference type="OrthoDB" id="103403at2"/>
<protein>
    <submittedName>
        <fullName evidence="7">Polysaccharide biosynthesis protein</fullName>
    </submittedName>
</protein>
<evidence type="ECO:0000256" key="6">
    <source>
        <dbReference type="SAM" id="Phobius"/>
    </source>
</evidence>
<proteinExistence type="predicted"/>
<keyword evidence="5 6" id="KW-0472">Membrane</keyword>
<feature type="transmembrane region" description="Helical" evidence="6">
    <location>
        <begin position="120"/>
        <end position="139"/>
    </location>
</feature>
<accession>A0A087BKV3</accession>
<organism evidence="7 8">
    <name type="scientific">Bifidobacterium merycicum</name>
    <dbReference type="NCBI Taxonomy" id="78345"/>
    <lineage>
        <taxon>Bacteria</taxon>
        <taxon>Bacillati</taxon>
        <taxon>Actinomycetota</taxon>
        <taxon>Actinomycetes</taxon>
        <taxon>Bifidobacteriales</taxon>
        <taxon>Bifidobacteriaceae</taxon>
        <taxon>Bifidobacterium</taxon>
    </lineage>
</organism>
<feature type="transmembrane region" description="Helical" evidence="6">
    <location>
        <begin position="357"/>
        <end position="380"/>
    </location>
</feature>
<dbReference type="GO" id="GO:0005886">
    <property type="term" value="C:plasma membrane"/>
    <property type="evidence" value="ECO:0007669"/>
    <property type="project" value="UniProtKB-SubCell"/>
</dbReference>
<comment type="caution">
    <text evidence="7">The sequence shown here is derived from an EMBL/GenBank/DDBJ whole genome shotgun (WGS) entry which is preliminary data.</text>
</comment>
<dbReference type="Pfam" id="PF01943">
    <property type="entry name" value="Polysacc_synt"/>
    <property type="match status" value="1"/>
</dbReference>
<evidence type="ECO:0000256" key="5">
    <source>
        <dbReference type="ARBA" id="ARBA00023136"/>
    </source>
</evidence>
<feature type="transmembrane region" description="Helical" evidence="6">
    <location>
        <begin position="12"/>
        <end position="34"/>
    </location>
</feature>
<keyword evidence="3 6" id="KW-0812">Transmembrane</keyword>